<evidence type="ECO:0000256" key="1">
    <source>
        <dbReference type="SAM" id="SignalP"/>
    </source>
</evidence>
<dbReference type="EMBL" id="QSFD01000006">
    <property type="protein sequence ID" value="RHA18375.1"/>
    <property type="molecule type" value="Genomic_DNA"/>
</dbReference>
<dbReference type="EMBL" id="QSFO01000002">
    <property type="protein sequence ID" value="RHA56787.1"/>
    <property type="molecule type" value="Genomic_DNA"/>
</dbReference>
<evidence type="ECO:0000313" key="3">
    <source>
        <dbReference type="EMBL" id="RHA18375.1"/>
    </source>
</evidence>
<keyword evidence="8" id="KW-1185">Reference proteome</keyword>
<protein>
    <submittedName>
        <fullName evidence="4">DUF4430 domain-containing protein</fullName>
    </submittedName>
</protein>
<dbReference type="EMBL" id="QRHR01000005">
    <property type="protein sequence ID" value="RHF88807.1"/>
    <property type="molecule type" value="Genomic_DNA"/>
</dbReference>
<evidence type="ECO:0000259" key="2">
    <source>
        <dbReference type="Pfam" id="PF14478"/>
    </source>
</evidence>
<evidence type="ECO:0000313" key="6">
    <source>
        <dbReference type="EMBL" id="RHF88807.1"/>
    </source>
</evidence>
<dbReference type="Pfam" id="PF14478">
    <property type="entry name" value="DUF4430"/>
    <property type="match status" value="1"/>
</dbReference>
<sequence length="165" mass="18497">MKNKITVKLLVLIISICILLCGCGNSKDDTTGKKSAGKCTISVDCSTIWDNEDMLDKSIKDYVPKDGVILKERTVSYYDGETVYDVLKRELKKDNILMEASFTGDSVYVEGINNIYEFSCGEQSGWMYEVNGVYPGKSCSKYDVEDGDIIKWNYTCKLGKDLEGE</sequence>
<proteinExistence type="predicted"/>
<evidence type="ECO:0000313" key="4">
    <source>
        <dbReference type="EMBL" id="RHA56787.1"/>
    </source>
</evidence>
<dbReference type="Proteomes" id="UP000284598">
    <property type="component" value="Unassembled WGS sequence"/>
</dbReference>
<dbReference type="Gene3D" id="2.170.130.30">
    <property type="match status" value="1"/>
</dbReference>
<dbReference type="Proteomes" id="UP000285740">
    <property type="component" value="Unassembled WGS sequence"/>
</dbReference>
<evidence type="ECO:0000313" key="10">
    <source>
        <dbReference type="Proteomes" id="UP000286186"/>
    </source>
</evidence>
<evidence type="ECO:0000313" key="5">
    <source>
        <dbReference type="EMBL" id="RHA74283.1"/>
    </source>
</evidence>
<gene>
    <name evidence="6" type="ORF">DW652_06105</name>
    <name evidence="5" type="ORF">DW918_12265</name>
    <name evidence="4" type="ORF">DW929_02795</name>
    <name evidence="3" type="ORF">DW944_07575</name>
</gene>
<dbReference type="AlphaFoldDB" id="A0A413S4Z1"/>
<evidence type="ECO:0000313" key="9">
    <source>
        <dbReference type="Proteomes" id="UP000285740"/>
    </source>
</evidence>
<dbReference type="PROSITE" id="PS51257">
    <property type="entry name" value="PROKAR_LIPOPROTEIN"/>
    <property type="match status" value="1"/>
</dbReference>
<name>A0A413S4Z1_9FIRM</name>
<dbReference type="Proteomes" id="UP000286186">
    <property type="component" value="Unassembled WGS sequence"/>
</dbReference>
<feature type="signal peptide" evidence="1">
    <location>
        <begin position="1"/>
        <end position="26"/>
    </location>
</feature>
<dbReference type="Proteomes" id="UP000284779">
    <property type="component" value="Unassembled WGS sequence"/>
</dbReference>
<evidence type="ECO:0000313" key="8">
    <source>
        <dbReference type="Proteomes" id="UP000284779"/>
    </source>
</evidence>
<dbReference type="EMBL" id="QSFV01000079">
    <property type="protein sequence ID" value="RHA74283.1"/>
    <property type="molecule type" value="Genomic_DNA"/>
</dbReference>
<feature type="domain" description="Transcobalamin-like C-terminal" evidence="2">
    <location>
        <begin position="80"/>
        <end position="155"/>
    </location>
</feature>
<evidence type="ECO:0000313" key="7">
    <source>
        <dbReference type="Proteomes" id="UP000284598"/>
    </source>
</evidence>
<dbReference type="InterPro" id="IPR027954">
    <property type="entry name" value="Transcobalamin-like_C"/>
</dbReference>
<organism evidence="4 7">
    <name type="scientific">Eubacterium ventriosum</name>
    <dbReference type="NCBI Taxonomy" id="39496"/>
    <lineage>
        <taxon>Bacteria</taxon>
        <taxon>Bacillati</taxon>
        <taxon>Bacillota</taxon>
        <taxon>Clostridia</taxon>
        <taxon>Eubacteriales</taxon>
        <taxon>Eubacteriaceae</taxon>
        <taxon>Eubacterium</taxon>
    </lineage>
</organism>
<feature type="chain" id="PRO_5038236906" evidence="1">
    <location>
        <begin position="27"/>
        <end position="165"/>
    </location>
</feature>
<accession>A0A413S4Z1</accession>
<reference evidence="7 8" key="1">
    <citation type="submission" date="2018-08" db="EMBL/GenBank/DDBJ databases">
        <title>A genome reference for cultivated species of the human gut microbiota.</title>
        <authorList>
            <person name="Zou Y."/>
            <person name="Xue W."/>
            <person name="Luo G."/>
        </authorList>
    </citation>
    <scope>NUCLEOTIDE SEQUENCE [LARGE SCALE GENOMIC DNA]</scope>
    <source>
        <strain evidence="6 10">AM23-22</strain>
        <strain evidence="5 9">AM42-30</strain>
        <strain evidence="4 7">AM43-2</strain>
        <strain evidence="3 8">AM44-11BH</strain>
    </source>
</reference>
<comment type="caution">
    <text evidence="4">The sequence shown here is derived from an EMBL/GenBank/DDBJ whole genome shotgun (WGS) entry which is preliminary data.</text>
</comment>
<dbReference type="RefSeq" id="WP_117970702.1">
    <property type="nucleotide sequence ID" value="NZ_CATWJF010000049.1"/>
</dbReference>
<keyword evidence="1" id="KW-0732">Signal</keyword>